<sequence>MDRRQFVKNNTVALCALPVAHLSGIFPDKINADKMPPWLLALVAQNDKGVESLRTYQIKNVQGETYGGLKDGFDILNPHSTAALVQWGACALFSPSSKFYQSAELLADMNLATLYLIRTQHADGTIDLLSTNFHSTPDTGFIVKRLAMAYTLVEKSGTHGIEKFLSNLKTFLVRAGNALSVGGIHTPNHRWVVSAALTKLNELWPDPKYVARAEQWLGEHIDIDKDGQYNEKSTFIYSSLTDRLLITVSKGLKKPEPLNDVRKNLDMTLYYVHPNAEIVTDASGRQDKAIIGTLENYYYPYRYLAIKDQNGTYAAMCRLIEKTAAPKTGAFLDYFLTDATLWAELPADKALPVDYVKTFPNSGLVRIRRNQRDCTLIANNPVWFTFMKGNAVLQGVRFASSFFGKGQFQTEKLVQNGNTWELTQKLEGPYFQPIAKEAISADGDWEKMPKATRPQSEVQKLETRILIRETTDGMEIEITTNGTERVPAALELIFRPGGELKGVTKIENTKDSWLLKEETGSYRFADDTVSFGPGLALHKNIALRGALPAMEAPTVYLTGFTPFRHTIRFH</sequence>
<organism evidence="1 2">
    <name type="scientific">Dyadobacter pollutisoli</name>
    <dbReference type="NCBI Taxonomy" id="2910158"/>
    <lineage>
        <taxon>Bacteria</taxon>
        <taxon>Pseudomonadati</taxon>
        <taxon>Bacteroidota</taxon>
        <taxon>Cytophagia</taxon>
        <taxon>Cytophagales</taxon>
        <taxon>Spirosomataceae</taxon>
        <taxon>Dyadobacter</taxon>
    </lineage>
</organism>
<name>A0A9E8SHV1_9BACT</name>
<dbReference type="KEGG" id="dpf:ON006_17075"/>
<dbReference type="RefSeq" id="WP_244820583.1">
    <property type="nucleotide sequence ID" value="NZ_CP112998.1"/>
</dbReference>
<proteinExistence type="predicted"/>
<evidence type="ECO:0000313" key="1">
    <source>
        <dbReference type="EMBL" id="WAC09465.1"/>
    </source>
</evidence>
<evidence type="ECO:0008006" key="3">
    <source>
        <dbReference type="Google" id="ProtNLM"/>
    </source>
</evidence>
<protein>
    <recommendedName>
        <fullName evidence="3">Heparinase</fullName>
    </recommendedName>
</protein>
<reference evidence="1" key="1">
    <citation type="submission" date="2022-11" db="EMBL/GenBank/DDBJ databases">
        <title>Dyadobacter pollutisoli sp. nov., isolated from plastic dumped soil.</title>
        <authorList>
            <person name="Kim J.M."/>
            <person name="Kim K.R."/>
            <person name="Lee J.K."/>
            <person name="Hao L."/>
            <person name="Jeon C.O."/>
        </authorList>
    </citation>
    <scope>NUCLEOTIDE SEQUENCE</scope>
    <source>
        <strain evidence="1">U1</strain>
    </source>
</reference>
<gene>
    <name evidence="1" type="ORF">ON006_17075</name>
</gene>
<keyword evidence="2" id="KW-1185">Reference proteome</keyword>
<accession>A0A9E8SHV1</accession>
<dbReference type="EMBL" id="CP112998">
    <property type="protein sequence ID" value="WAC09465.1"/>
    <property type="molecule type" value="Genomic_DNA"/>
</dbReference>
<evidence type="ECO:0000313" key="2">
    <source>
        <dbReference type="Proteomes" id="UP001164653"/>
    </source>
</evidence>
<dbReference type="Proteomes" id="UP001164653">
    <property type="component" value="Chromosome"/>
</dbReference>
<dbReference type="AlphaFoldDB" id="A0A9E8SHV1"/>